<gene>
    <name evidence="1" type="ORF">EXIGLDRAFT_618699</name>
</gene>
<dbReference type="OrthoDB" id="9981546at2759"/>
<accession>A0A165FHG1</accession>
<dbReference type="Gene3D" id="3.30.70.100">
    <property type="match status" value="1"/>
</dbReference>
<dbReference type="SUPFAM" id="SSF54909">
    <property type="entry name" value="Dimeric alpha+beta barrel"/>
    <property type="match status" value="1"/>
</dbReference>
<evidence type="ECO:0000313" key="2">
    <source>
        <dbReference type="Proteomes" id="UP000077266"/>
    </source>
</evidence>
<dbReference type="GO" id="GO:0016857">
    <property type="term" value="F:racemase and epimerase activity, acting on carbohydrates and derivatives"/>
    <property type="evidence" value="ECO:0007669"/>
    <property type="project" value="InterPro"/>
</dbReference>
<dbReference type="EMBL" id="KV426084">
    <property type="protein sequence ID" value="KZV89002.1"/>
    <property type="molecule type" value="Genomic_DNA"/>
</dbReference>
<protein>
    <submittedName>
        <fullName evidence="1">Rhamnose mutarotase</fullName>
    </submittedName>
</protein>
<organism evidence="1 2">
    <name type="scientific">Exidia glandulosa HHB12029</name>
    <dbReference type="NCBI Taxonomy" id="1314781"/>
    <lineage>
        <taxon>Eukaryota</taxon>
        <taxon>Fungi</taxon>
        <taxon>Dikarya</taxon>
        <taxon>Basidiomycota</taxon>
        <taxon>Agaricomycotina</taxon>
        <taxon>Agaricomycetes</taxon>
        <taxon>Auriculariales</taxon>
        <taxon>Exidiaceae</taxon>
        <taxon>Exidia</taxon>
    </lineage>
</organism>
<dbReference type="PANTHER" id="PTHR34389">
    <property type="entry name" value="L-RHAMNOSE MUTAROTASE"/>
    <property type="match status" value="1"/>
</dbReference>
<keyword evidence="2" id="KW-1185">Reference proteome</keyword>
<dbReference type="InterPro" id="IPR008000">
    <property type="entry name" value="Rham/fucose_mutarotase"/>
</dbReference>
<dbReference type="PANTHER" id="PTHR34389:SF2">
    <property type="entry name" value="L-RHAMNOSE MUTAROTASE"/>
    <property type="match status" value="1"/>
</dbReference>
<reference evidence="1 2" key="1">
    <citation type="journal article" date="2016" name="Mol. Biol. Evol.">
        <title>Comparative Genomics of Early-Diverging Mushroom-Forming Fungi Provides Insights into the Origins of Lignocellulose Decay Capabilities.</title>
        <authorList>
            <person name="Nagy L.G."/>
            <person name="Riley R."/>
            <person name="Tritt A."/>
            <person name="Adam C."/>
            <person name="Daum C."/>
            <person name="Floudas D."/>
            <person name="Sun H."/>
            <person name="Yadav J.S."/>
            <person name="Pangilinan J."/>
            <person name="Larsson K.H."/>
            <person name="Matsuura K."/>
            <person name="Barry K."/>
            <person name="Labutti K."/>
            <person name="Kuo R."/>
            <person name="Ohm R.A."/>
            <person name="Bhattacharya S.S."/>
            <person name="Shirouzu T."/>
            <person name="Yoshinaga Y."/>
            <person name="Martin F.M."/>
            <person name="Grigoriev I.V."/>
            <person name="Hibbett D.S."/>
        </authorList>
    </citation>
    <scope>NUCLEOTIDE SEQUENCE [LARGE SCALE GENOMIC DNA]</scope>
    <source>
        <strain evidence="1 2">HHB12029</strain>
    </source>
</reference>
<sequence length="120" mass="13760">MASPAPKRIAQVIKVKPEHLEEYKKIHKEVWPGVLAALKRAHIEDYSIYYEDESRLLFATMKYTGTDYDADMKAIADDPETQKWWKLTDGMQESLIPGAVGSATGPGWWKPVEEVFRFES</sequence>
<dbReference type="Proteomes" id="UP000077266">
    <property type="component" value="Unassembled WGS sequence"/>
</dbReference>
<dbReference type="InParanoid" id="A0A165FHG1"/>
<dbReference type="InterPro" id="IPR011008">
    <property type="entry name" value="Dimeric_a/b-barrel"/>
</dbReference>
<dbReference type="STRING" id="1314781.A0A165FHG1"/>
<dbReference type="Pfam" id="PF05336">
    <property type="entry name" value="rhaM"/>
    <property type="match status" value="1"/>
</dbReference>
<dbReference type="AlphaFoldDB" id="A0A165FHG1"/>
<proteinExistence type="predicted"/>
<evidence type="ECO:0000313" key="1">
    <source>
        <dbReference type="EMBL" id="KZV89002.1"/>
    </source>
</evidence>
<name>A0A165FHG1_EXIGL</name>